<evidence type="ECO:0000313" key="1">
    <source>
        <dbReference type="EMBL" id="MFG6108808.1"/>
    </source>
</evidence>
<gene>
    <name evidence="1" type="ORF">ACEU0G_002801</name>
</gene>
<reference evidence="1 2" key="1">
    <citation type="submission" date="2024-09" db="EMBL/GenBank/DDBJ databases">
        <authorList>
            <consortium name="All-Russian atlas of soil microorganisms"/>
            <consortium name="as a basis for the search for new antimicrobial producers and enzymes with unique properties"/>
            <person name="Sokolova E.A."/>
            <person name="Voronina E.N."/>
        </authorList>
    </citation>
    <scope>NUCLEOTIDE SEQUENCE [LARGE SCALE GENOMIC DNA]</scope>
    <source>
        <strain evidence="1 2">AF-22b-331.1</strain>
    </source>
</reference>
<sequence>MSVVPFNRWNLLWVALYAALLLPLALMAMSVDELVKKLVGILV</sequence>
<dbReference type="Proteomes" id="UP001605261">
    <property type="component" value="Unassembled WGS sequence"/>
</dbReference>
<name>A0ABW7CVG7_9GAMM</name>
<comment type="caution">
    <text evidence="1">The sequence shown here is derived from an EMBL/GenBank/DDBJ whole genome shotgun (WGS) entry which is preliminary data.</text>
</comment>
<evidence type="ECO:0000313" key="2">
    <source>
        <dbReference type="Proteomes" id="UP001605261"/>
    </source>
</evidence>
<dbReference type="RefSeq" id="WP_394162200.1">
    <property type="nucleotide sequence ID" value="NZ_JBHGCJ010000003.1"/>
</dbReference>
<keyword evidence="2" id="KW-1185">Reference proteome</keyword>
<accession>A0ABW7CVG7</accession>
<organism evidence="1 2">
    <name type="scientific">Stenotrophomonas nematodicola</name>
    <dbReference type="NCBI Taxonomy" id="2656746"/>
    <lineage>
        <taxon>Bacteria</taxon>
        <taxon>Pseudomonadati</taxon>
        <taxon>Pseudomonadota</taxon>
        <taxon>Gammaproteobacteria</taxon>
        <taxon>Lysobacterales</taxon>
        <taxon>Lysobacteraceae</taxon>
        <taxon>Stenotrophomonas</taxon>
    </lineage>
</organism>
<proteinExistence type="predicted"/>
<protein>
    <submittedName>
        <fullName evidence="1">Uncharacterized protein</fullName>
    </submittedName>
</protein>
<dbReference type="EMBL" id="JBHGCJ010000003">
    <property type="protein sequence ID" value="MFG6108808.1"/>
    <property type="molecule type" value="Genomic_DNA"/>
</dbReference>